<evidence type="ECO:0000313" key="1">
    <source>
        <dbReference type="EMBL" id="GES86231.1"/>
    </source>
</evidence>
<reference evidence="1" key="1">
    <citation type="submission" date="2019-10" db="EMBL/GenBank/DDBJ databases">
        <title>Conservation and host-specific expression of non-tandemly repeated heterogenous ribosome RNA gene in arbuscular mycorrhizal fungi.</title>
        <authorList>
            <person name="Maeda T."/>
            <person name="Kobayashi Y."/>
            <person name="Nakagawa T."/>
            <person name="Ezawa T."/>
            <person name="Yamaguchi K."/>
            <person name="Bino T."/>
            <person name="Nishimoto Y."/>
            <person name="Shigenobu S."/>
            <person name="Kawaguchi M."/>
        </authorList>
    </citation>
    <scope>NUCLEOTIDE SEQUENCE</scope>
    <source>
        <strain evidence="1">HR1</strain>
    </source>
</reference>
<accession>A0A8H3LGK5</accession>
<organism evidence="1 2">
    <name type="scientific">Rhizophagus clarus</name>
    <dbReference type="NCBI Taxonomy" id="94130"/>
    <lineage>
        <taxon>Eukaryota</taxon>
        <taxon>Fungi</taxon>
        <taxon>Fungi incertae sedis</taxon>
        <taxon>Mucoromycota</taxon>
        <taxon>Glomeromycotina</taxon>
        <taxon>Glomeromycetes</taxon>
        <taxon>Glomerales</taxon>
        <taxon>Glomeraceae</taxon>
        <taxon>Rhizophagus</taxon>
    </lineage>
</organism>
<sequence length="89" mass="10007">MTKHHNNKSGFGGMITALSRKKYALILSTVSSSPNCFTILFSTATNFNANFSNFDNNLSLKYVYCYEKNISAPSQIEDIDIKSRFHNTS</sequence>
<dbReference type="Proteomes" id="UP000615446">
    <property type="component" value="Unassembled WGS sequence"/>
</dbReference>
<proteinExistence type="predicted"/>
<dbReference type="EMBL" id="BLAL01000160">
    <property type="protein sequence ID" value="GES86231.1"/>
    <property type="molecule type" value="Genomic_DNA"/>
</dbReference>
<comment type="caution">
    <text evidence="1">The sequence shown here is derived from an EMBL/GenBank/DDBJ whole genome shotgun (WGS) entry which is preliminary data.</text>
</comment>
<protein>
    <submittedName>
        <fullName evidence="1">Uncharacterized protein</fullName>
    </submittedName>
</protein>
<gene>
    <name evidence="1" type="ORF">RCL2_001329400</name>
</gene>
<dbReference type="AlphaFoldDB" id="A0A8H3LGK5"/>
<name>A0A8H3LGK5_9GLOM</name>
<evidence type="ECO:0000313" key="2">
    <source>
        <dbReference type="Proteomes" id="UP000615446"/>
    </source>
</evidence>